<sequence length="521" mass="61146">MKLTKFIIILMTVMMFLGCISVETSFHSHNHNCPIKVFVQIEEEDAIFEVAEFNLTIANKTIDVLNTPILIGRVNENNGEVPVTFTVKGFLKNWYGKKFKIREFLSETFKTGDEILITLKIYKEDNTFRVRIDKKKSGVIGQDVPREVFLTPEEALLMRAKNTSFYEELSKEIEKNMKIRKGFWQQYKETNDLSYLRSYRDSFYAVRAFGELATWRELNDVEYKILLAELKANNAYYSHHTSPTKDFSALVFSNDSPYYSIFRISDSFNSSLPFVYYTGRGFNLYPVTAIHWTEVYFQRKQNEKALRILKELSQYAQYGRYNGKEYVLFKSYFHFENSSIPWVSGYAQGMGAGVYAIAYNLTGNETYLRIARGLVNSFDLPLSMNGFVSHTKYGDWYLEYNYNSNELVLNGHIIALQGLYYYWQVTHDEKAWQLFQNGVQAVRNALPIFDTGSWSRYSNIHGDASEFYHRLHIRLLKWLYDVTGDKYFLEYARKWNDYLMIRGLKPEKVGESRSKENHSKM</sequence>
<protein>
    <submittedName>
        <fullName evidence="2">D-glucuronyl C5-epimerase</fullName>
    </submittedName>
</protein>
<dbReference type="Pfam" id="PF06662">
    <property type="entry name" value="C5-epim_C"/>
    <property type="match status" value="1"/>
</dbReference>
<dbReference type="Proteomes" id="UP000653692">
    <property type="component" value="Unassembled WGS sequence"/>
</dbReference>
<evidence type="ECO:0000313" key="2">
    <source>
        <dbReference type="EMBL" id="HIP89360.1"/>
    </source>
</evidence>
<dbReference type="PROSITE" id="PS51257">
    <property type="entry name" value="PROKAR_LIPOPROTEIN"/>
    <property type="match status" value="1"/>
</dbReference>
<comment type="caution">
    <text evidence="2">The sequence shown here is derived from an EMBL/GenBank/DDBJ whole genome shotgun (WGS) entry which is preliminary data.</text>
</comment>
<evidence type="ECO:0000259" key="1">
    <source>
        <dbReference type="Pfam" id="PF06662"/>
    </source>
</evidence>
<reference evidence="2" key="1">
    <citation type="journal article" date="2020" name="ISME J.">
        <title>Gammaproteobacteria mediating utilization of methyl-, sulfur- and petroleum organic compounds in deep ocean hydrothermal plumes.</title>
        <authorList>
            <person name="Zhou Z."/>
            <person name="Liu Y."/>
            <person name="Pan J."/>
            <person name="Cron B.R."/>
            <person name="Toner B.M."/>
            <person name="Anantharaman K."/>
            <person name="Breier J.A."/>
            <person name="Dick G.J."/>
            <person name="Li M."/>
        </authorList>
    </citation>
    <scope>NUCLEOTIDE SEQUENCE</scope>
    <source>
        <strain evidence="2">SZUA-1476</strain>
    </source>
</reference>
<name>A0A833E282_9EURY</name>
<dbReference type="InterPro" id="IPR010598">
    <property type="entry name" value="C5-epim_C"/>
</dbReference>
<dbReference type="InterPro" id="IPR039721">
    <property type="entry name" value="C5-epimerase"/>
</dbReference>
<dbReference type="EMBL" id="DQUR01000184">
    <property type="protein sequence ID" value="HIP89360.1"/>
    <property type="molecule type" value="Genomic_DNA"/>
</dbReference>
<dbReference type="InterPro" id="IPR008928">
    <property type="entry name" value="6-hairpin_glycosidase_sf"/>
</dbReference>
<organism evidence="2 3">
    <name type="scientific">Thermococcus paralvinellae</name>
    <dbReference type="NCBI Taxonomy" id="582419"/>
    <lineage>
        <taxon>Archaea</taxon>
        <taxon>Methanobacteriati</taxon>
        <taxon>Methanobacteriota</taxon>
        <taxon>Thermococci</taxon>
        <taxon>Thermococcales</taxon>
        <taxon>Thermococcaceae</taxon>
        <taxon>Thermococcus</taxon>
    </lineage>
</organism>
<proteinExistence type="predicted"/>
<dbReference type="PANTHER" id="PTHR13174">
    <property type="entry name" value="D-GLUCURONYL C5-EPIMERASE"/>
    <property type="match status" value="1"/>
</dbReference>
<dbReference type="PANTHER" id="PTHR13174:SF3">
    <property type="entry name" value="D-GLUCURONYL C5-EPIMERASE"/>
    <property type="match status" value="1"/>
</dbReference>
<accession>A0A833E282</accession>
<dbReference type="GO" id="GO:0005975">
    <property type="term" value="P:carbohydrate metabolic process"/>
    <property type="evidence" value="ECO:0007669"/>
    <property type="project" value="InterPro"/>
</dbReference>
<feature type="domain" description="D-glucuronyl C5-epimerase C-terminal" evidence="1">
    <location>
        <begin position="329"/>
        <end position="496"/>
    </location>
</feature>
<evidence type="ECO:0000313" key="3">
    <source>
        <dbReference type="Proteomes" id="UP000653692"/>
    </source>
</evidence>
<dbReference type="GO" id="GO:0047464">
    <property type="term" value="F:heparosan-N-sulfate-glucuronate 5-epimerase activity"/>
    <property type="evidence" value="ECO:0007669"/>
    <property type="project" value="InterPro"/>
</dbReference>
<gene>
    <name evidence="2" type="ORF">EYH24_05425</name>
</gene>
<dbReference type="AlphaFoldDB" id="A0A833E282"/>
<dbReference type="SUPFAM" id="SSF48208">
    <property type="entry name" value="Six-hairpin glycosidases"/>
    <property type="match status" value="1"/>
</dbReference>
<dbReference type="GO" id="GO:0015012">
    <property type="term" value="P:heparan sulfate proteoglycan biosynthetic process"/>
    <property type="evidence" value="ECO:0007669"/>
    <property type="project" value="InterPro"/>
</dbReference>